<dbReference type="SUPFAM" id="SSF53271">
    <property type="entry name" value="PRTase-like"/>
    <property type="match status" value="1"/>
</dbReference>
<evidence type="ECO:0000313" key="4">
    <source>
        <dbReference type="Proteomes" id="UP001500752"/>
    </source>
</evidence>
<dbReference type="Gene3D" id="3.40.50.2020">
    <property type="match status" value="1"/>
</dbReference>
<protein>
    <recommendedName>
        <fullName evidence="2">Phosphoribosyltransferase domain-containing protein</fullName>
    </recommendedName>
</protein>
<sequence length="296" mass="31129">MAEHRGTERWWTARWWTDRLDRCWNWAPWTGAAAALRAGLALVSPTDCVGCTAPDTVLCPRCRGAVRAATVRPFRAEDAAEALPLLDDGVPLPAVAAGTYRDELAAALLAFKNTQRIGLAGVLGPALAGALQAAAPLAGTAVPVLVVPVPSTAAAQARRGYAPVAVLLRWVSRRGLLPPQFHVAPVLRVAGVPFLRTVGQKSVGQKSRGRRARARGASRLELRRSLCLGKGLELRGRVCVVVDDVLTTGATAAAAWRALESAGAHVAAVVVVAATPAPRGTAATPVPRADPERRFR</sequence>
<proteinExistence type="inferred from homology"/>
<dbReference type="Proteomes" id="UP001500752">
    <property type="component" value="Unassembled WGS sequence"/>
</dbReference>
<dbReference type="EMBL" id="BAABEO010000012">
    <property type="protein sequence ID" value="GAA3683250.1"/>
    <property type="molecule type" value="Genomic_DNA"/>
</dbReference>
<dbReference type="Pfam" id="PF00156">
    <property type="entry name" value="Pribosyltran"/>
    <property type="match status" value="1"/>
</dbReference>
<evidence type="ECO:0000313" key="3">
    <source>
        <dbReference type="EMBL" id="GAA3683250.1"/>
    </source>
</evidence>
<reference evidence="4" key="1">
    <citation type="journal article" date="2019" name="Int. J. Syst. Evol. Microbiol.">
        <title>The Global Catalogue of Microorganisms (GCM) 10K type strain sequencing project: providing services to taxonomists for standard genome sequencing and annotation.</title>
        <authorList>
            <consortium name="The Broad Institute Genomics Platform"/>
            <consortium name="The Broad Institute Genome Sequencing Center for Infectious Disease"/>
            <person name="Wu L."/>
            <person name="Ma J."/>
        </authorList>
    </citation>
    <scope>NUCLEOTIDE SEQUENCE [LARGE SCALE GENOMIC DNA]</scope>
    <source>
        <strain evidence="4">JCM 30742</strain>
    </source>
</reference>
<keyword evidence="4" id="KW-1185">Reference proteome</keyword>
<evidence type="ECO:0000256" key="1">
    <source>
        <dbReference type="ARBA" id="ARBA00008007"/>
    </source>
</evidence>
<name>A0ABP7CBQ1_9MICC</name>
<comment type="caution">
    <text evidence="3">The sequence shown here is derived from an EMBL/GenBank/DDBJ whole genome shotgun (WGS) entry which is preliminary data.</text>
</comment>
<accession>A0ABP7CBQ1</accession>
<dbReference type="PANTHER" id="PTHR47505">
    <property type="entry name" value="DNA UTILIZATION PROTEIN YHGH"/>
    <property type="match status" value="1"/>
</dbReference>
<dbReference type="InterPro" id="IPR029057">
    <property type="entry name" value="PRTase-like"/>
</dbReference>
<dbReference type="InterPro" id="IPR000836">
    <property type="entry name" value="PRTase_dom"/>
</dbReference>
<dbReference type="PANTHER" id="PTHR47505:SF1">
    <property type="entry name" value="DNA UTILIZATION PROTEIN YHGH"/>
    <property type="match status" value="1"/>
</dbReference>
<evidence type="ECO:0000259" key="2">
    <source>
        <dbReference type="Pfam" id="PF00156"/>
    </source>
</evidence>
<organism evidence="3 4">
    <name type="scientific">Arthrobacter ginkgonis</name>
    <dbReference type="NCBI Taxonomy" id="1630594"/>
    <lineage>
        <taxon>Bacteria</taxon>
        <taxon>Bacillati</taxon>
        <taxon>Actinomycetota</taxon>
        <taxon>Actinomycetes</taxon>
        <taxon>Micrococcales</taxon>
        <taxon>Micrococcaceae</taxon>
        <taxon>Arthrobacter</taxon>
    </lineage>
</organism>
<gene>
    <name evidence="3" type="ORF">GCM10023081_21460</name>
</gene>
<feature type="domain" description="Phosphoribosyltransferase" evidence="2">
    <location>
        <begin position="230"/>
        <end position="279"/>
    </location>
</feature>
<dbReference type="RefSeq" id="WP_345150680.1">
    <property type="nucleotide sequence ID" value="NZ_BAABEO010000012.1"/>
</dbReference>
<dbReference type="InterPro" id="IPR051910">
    <property type="entry name" value="ComF/GntX_DNA_util-trans"/>
</dbReference>
<comment type="similarity">
    <text evidence="1">Belongs to the ComF/GntX family.</text>
</comment>